<evidence type="ECO:0000256" key="4">
    <source>
        <dbReference type="ARBA" id="ARBA00022490"/>
    </source>
</evidence>
<dbReference type="NCBIfam" id="TIGR00663">
    <property type="entry name" value="dnan"/>
    <property type="match status" value="1"/>
</dbReference>
<evidence type="ECO:0000256" key="8">
    <source>
        <dbReference type="ARBA" id="ARBA00022932"/>
    </source>
</evidence>
<keyword evidence="4 10" id="KW-0963">Cytoplasm</keyword>
<keyword evidence="9" id="KW-0238">DNA-binding</keyword>
<reference evidence="15" key="1">
    <citation type="journal article" date="2019" name="Int. J. Syst. Evol. Microbiol.">
        <title>The Global Catalogue of Microorganisms (GCM) 10K type strain sequencing project: providing services to taxonomists for standard genome sequencing and annotation.</title>
        <authorList>
            <consortium name="The Broad Institute Genomics Platform"/>
            <consortium name="The Broad Institute Genome Sequencing Center for Infectious Disease"/>
            <person name="Wu L."/>
            <person name="Ma J."/>
        </authorList>
    </citation>
    <scope>NUCLEOTIDE SEQUENCE [LARGE SCALE GENOMIC DNA]</scope>
    <source>
        <strain evidence="15">CCUG 53915</strain>
    </source>
</reference>
<comment type="subunit">
    <text evidence="10">Forms a ring-shaped head-to-tail homodimer around DNA.</text>
</comment>
<dbReference type="Pfam" id="PF00712">
    <property type="entry name" value="DNA_pol3_beta"/>
    <property type="match status" value="1"/>
</dbReference>
<dbReference type="Gene3D" id="3.70.10.10">
    <property type="match status" value="1"/>
</dbReference>
<sequence>MNLIVDHSIVSTAVSDLQKVCATKSVIPILSGIKIEAEKGAIKLTGGNSEMFMEKMIPIEGNGEIIEEGSVVVVAKYLNELLKKFPGKIQLNASEKSTVIIKSGDITTKLNRLHVEQYPKLPAFQSSYNVKMTLGDLKEAIKQTLFAVSKSDSKPVLTGVQFVFQKGKLILTATDSNRLSRKMLQVHSEHMESIVVPDYCLNEILNIKEADASVIEIAHDRNLIAIKVNNTTLLSVLIEGHYPDIRALIPNEFISRVKVNRKKLLAGVERACIFSGSSKHNDVNLRLCDGDSIKITSISTEIGMIEEYQKVHTEGETNFSITLDGRYLIEALKGIKEEEITMQFNGNMKPIVLKSENNPSYLQLISPRRAH</sequence>
<dbReference type="Proteomes" id="UP001597231">
    <property type="component" value="Unassembled WGS sequence"/>
</dbReference>
<feature type="domain" description="DNA polymerase III beta sliding clamp central" evidence="12">
    <location>
        <begin position="136"/>
        <end position="244"/>
    </location>
</feature>
<comment type="similarity">
    <text evidence="2 10">Belongs to the beta sliding clamp family.</text>
</comment>
<dbReference type="EMBL" id="JBHTLT010000110">
    <property type="protein sequence ID" value="MFD1206080.1"/>
    <property type="molecule type" value="Genomic_DNA"/>
</dbReference>
<evidence type="ECO:0000256" key="2">
    <source>
        <dbReference type="ARBA" id="ARBA00010752"/>
    </source>
</evidence>
<evidence type="ECO:0000256" key="6">
    <source>
        <dbReference type="ARBA" id="ARBA00022695"/>
    </source>
</evidence>
<keyword evidence="7 10" id="KW-0235">DNA replication</keyword>
<name>A0ABW3U078_9BACL</name>
<keyword evidence="6 10" id="KW-0548">Nucleotidyltransferase</keyword>
<evidence type="ECO:0000256" key="10">
    <source>
        <dbReference type="PIRNR" id="PIRNR000804"/>
    </source>
</evidence>
<comment type="function">
    <text evidence="10">Confers DNA tethering and processivity to DNA polymerases and other proteins. Acts as a clamp, forming a ring around DNA (a reaction catalyzed by the clamp-loading complex) which diffuses in an ATP-independent manner freely and bidirectionally along dsDNA. Initially characterized for its ability to contact the catalytic subunit of DNA polymerase III (Pol III), a complex, multichain enzyme responsible for most of the replicative synthesis in bacteria; Pol III exhibits 3'-5' exonuclease proofreading activity. The beta chain is required for initiation of replication as well as for processivity of DNA replication.</text>
</comment>
<proteinExistence type="inferred from homology"/>
<dbReference type="SMART" id="SM00480">
    <property type="entry name" value="POL3Bc"/>
    <property type="match status" value="1"/>
</dbReference>
<dbReference type="Gene3D" id="3.10.150.10">
    <property type="entry name" value="DNA Polymerase III, subunit A, domain 2"/>
    <property type="match status" value="1"/>
</dbReference>
<dbReference type="PANTHER" id="PTHR30478:SF0">
    <property type="entry name" value="BETA SLIDING CLAMP"/>
    <property type="match status" value="1"/>
</dbReference>
<dbReference type="CDD" id="cd00140">
    <property type="entry name" value="beta_clamp"/>
    <property type="match status" value="1"/>
</dbReference>
<evidence type="ECO:0000259" key="11">
    <source>
        <dbReference type="Pfam" id="PF00712"/>
    </source>
</evidence>
<dbReference type="InterPro" id="IPR046938">
    <property type="entry name" value="DNA_clamp_sf"/>
</dbReference>
<organism evidence="14 15">
    <name type="scientific">Sporosarcina contaminans</name>
    <dbReference type="NCBI Taxonomy" id="633403"/>
    <lineage>
        <taxon>Bacteria</taxon>
        <taxon>Bacillati</taxon>
        <taxon>Bacillota</taxon>
        <taxon>Bacilli</taxon>
        <taxon>Bacillales</taxon>
        <taxon>Caryophanaceae</taxon>
        <taxon>Sporosarcina</taxon>
    </lineage>
</organism>
<feature type="domain" description="DNA polymerase III beta sliding clamp C-terminal" evidence="13">
    <location>
        <begin position="247"/>
        <end position="368"/>
    </location>
</feature>
<keyword evidence="5 10" id="KW-0808">Transferase</keyword>
<evidence type="ECO:0000259" key="13">
    <source>
        <dbReference type="Pfam" id="PF02768"/>
    </source>
</evidence>
<keyword evidence="8 10" id="KW-0239">DNA-directed DNA polymerase</keyword>
<protein>
    <recommendedName>
        <fullName evidence="3 10">Beta sliding clamp</fullName>
    </recommendedName>
</protein>
<dbReference type="GO" id="GO:0003887">
    <property type="term" value="F:DNA-directed DNA polymerase activity"/>
    <property type="evidence" value="ECO:0007669"/>
    <property type="project" value="UniProtKB-EC"/>
</dbReference>
<feature type="domain" description="DNA polymerase III beta sliding clamp N-terminal" evidence="11">
    <location>
        <begin position="1"/>
        <end position="122"/>
    </location>
</feature>
<dbReference type="SUPFAM" id="SSF55979">
    <property type="entry name" value="DNA clamp"/>
    <property type="match status" value="3"/>
</dbReference>
<evidence type="ECO:0000313" key="14">
    <source>
        <dbReference type="EMBL" id="MFD1206080.1"/>
    </source>
</evidence>
<evidence type="ECO:0000256" key="7">
    <source>
        <dbReference type="ARBA" id="ARBA00022705"/>
    </source>
</evidence>
<evidence type="ECO:0000259" key="12">
    <source>
        <dbReference type="Pfam" id="PF02767"/>
    </source>
</evidence>
<evidence type="ECO:0000256" key="1">
    <source>
        <dbReference type="ARBA" id="ARBA00004496"/>
    </source>
</evidence>
<comment type="subcellular location">
    <subcellularLocation>
        <location evidence="1 10">Cytoplasm</location>
    </subcellularLocation>
</comment>
<comment type="caution">
    <text evidence="14">The sequence shown here is derived from an EMBL/GenBank/DDBJ whole genome shotgun (WGS) entry which is preliminary data.</text>
</comment>
<evidence type="ECO:0000256" key="3">
    <source>
        <dbReference type="ARBA" id="ARBA00021035"/>
    </source>
</evidence>
<dbReference type="Pfam" id="PF02767">
    <property type="entry name" value="DNA_pol3_beta_2"/>
    <property type="match status" value="1"/>
</dbReference>
<keyword evidence="15" id="KW-1185">Reference proteome</keyword>
<accession>A0ABW3U078</accession>
<dbReference type="InterPro" id="IPR022635">
    <property type="entry name" value="DNA_polIII_beta_C"/>
</dbReference>
<dbReference type="InterPro" id="IPR022634">
    <property type="entry name" value="DNA_polIII_beta_N"/>
</dbReference>
<dbReference type="RefSeq" id="WP_381481439.1">
    <property type="nucleotide sequence ID" value="NZ_JBHTLT010000110.1"/>
</dbReference>
<gene>
    <name evidence="14" type="primary">dnaN</name>
    <name evidence="14" type="ORF">ACFQ38_13355</name>
</gene>
<dbReference type="PANTHER" id="PTHR30478">
    <property type="entry name" value="DNA POLYMERASE III SUBUNIT BETA"/>
    <property type="match status" value="1"/>
</dbReference>
<evidence type="ECO:0000256" key="5">
    <source>
        <dbReference type="ARBA" id="ARBA00022679"/>
    </source>
</evidence>
<dbReference type="PIRSF" id="PIRSF000804">
    <property type="entry name" value="DNA_pol_III_b"/>
    <property type="match status" value="1"/>
</dbReference>
<dbReference type="InterPro" id="IPR022637">
    <property type="entry name" value="DNA_polIII_beta_cen"/>
</dbReference>
<dbReference type="Pfam" id="PF02768">
    <property type="entry name" value="DNA_pol3_beta_3"/>
    <property type="match status" value="1"/>
</dbReference>
<evidence type="ECO:0000256" key="9">
    <source>
        <dbReference type="ARBA" id="ARBA00023125"/>
    </source>
</evidence>
<evidence type="ECO:0000313" key="15">
    <source>
        <dbReference type="Proteomes" id="UP001597231"/>
    </source>
</evidence>
<dbReference type="InterPro" id="IPR001001">
    <property type="entry name" value="DNA_polIII_beta"/>
</dbReference>